<dbReference type="EC" id="3.1.26.4" evidence="3"/>
<evidence type="ECO:0000313" key="10">
    <source>
        <dbReference type="Proteomes" id="UP001303760"/>
    </source>
</evidence>
<dbReference type="Pfam" id="PF00075">
    <property type="entry name" value="RNase_H"/>
    <property type="match status" value="1"/>
</dbReference>
<dbReference type="AlphaFoldDB" id="A0AAN7CB35"/>
<comment type="catalytic activity">
    <reaction evidence="1">
        <text>Endonucleolytic cleavage to 5'-phosphomonoester.</text>
        <dbReference type="EC" id="3.1.26.4"/>
    </reaction>
</comment>
<dbReference type="GO" id="GO:0003676">
    <property type="term" value="F:nucleic acid binding"/>
    <property type="evidence" value="ECO:0007669"/>
    <property type="project" value="InterPro"/>
</dbReference>
<keyword evidence="10" id="KW-1185">Reference proteome</keyword>
<comment type="similarity">
    <text evidence="2">Belongs to the RNase H family.</text>
</comment>
<evidence type="ECO:0000256" key="7">
    <source>
        <dbReference type="ARBA" id="ARBA00022801"/>
    </source>
</evidence>
<evidence type="ECO:0000256" key="3">
    <source>
        <dbReference type="ARBA" id="ARBA00012180"/>
    </source>
</evidence>
<gene>
    <name evidence="9" type="ORF">C8A03DRAFT_43517</name>
</gene>
<dbReference type="PANTHER" id="PTHR10642:SF26">
    <property type="entry name" value="RIBONUCLEASE H1"/>
    <property type="match status" value="1"/>
</dbReference>
<evidence type="ECO:0000259" key="8">
    <source>
        <dbReference type="PROSITE" id="PS50879"/>
    </source>
</evidence>
<comment type="caution">
    <text evidence="9">The sequence shown here is derived from an EMBL/GenBank/DDBJ whole genome shotgun (WGS) entry which is preliminary data.</text>
</comment>
<evidence type="ECO:0000256" key="4">
    <source>
        <dbReference type="ARBA" id="ARBA00022722"/>
    </source>
</evidence>
<dbReference type="Gene3D" id="3.30.420.10">
    <property type="entry name" value="Ribonuclease H-like superfamily/Ribonuclease H"/>
    <property type="match status" value="1"/>
</dbReference>
<dbReference type="PROSITE" id="PS50879">
    <property type="entry name" value="RNASE_H_1"/>
    <property type="match status" value="1"/>
</dbReference>
<reference evidence="9" key="1">
    <citation type="journal article" date="2023" name="Mol. Phylogenet. Evol.">
        <title>Genome-scale phylogeny and comparative genomics of the fungal order Sordariales.</title>
        <authorList>
            <person name="Hensen N."/>
            <person name="Bonometti L."/>
            <person name="Westerberg I."/>
            <person name="Brannstrom I.O."/>
            <person name="Guillou S."/>
            <person name="Cros-Aarteil S."/>
            <person name="Calhoun S."/>
            <person name="Haridas S."/>
            <person name="Kuo A."/>
            <person name="Mondo S."/>
            <person name="Pangilinan J."/>
            <person name="Riley R."/>
            <person name="LaButti K."/>
            <person name="Andreopoulos B."/>
            <person name="Lipzen A."/>
            <person name="Chen C."/>
            <person name="Yan M."/>
            <person name="Daum C."/>
            <person name="Ng V."/>
            <person name="Clum A."/>
            <person name="Steindorff A."/>
            <person name="Ohm R.A."/>
            <person name="Martin F."/>
            <person name="Silar P."/>
            <person name="Natvig D.O."/>
            <person name="Lalanne C."/>
            <person name="Gautier V."/>
            <person name="Ament-Velasquez S.L."/>
            <person name="Kruys A."/>
            <person name="Hutchinson M.I."/>
            <person name="Powell A.J."/>
            <person name="Barry K."/>
            <person name="Miller A.N."/>
            <person name="Grigoriev I.V."/>
            <person name="Debuchy R."/>
            <person name="Gladieux P."/>
            <person name="Hiltunen Thoren M."/>
            <person name="Johannesson H."/>
        </authorList>
    </citation>
    <scope>NUCLEOTIDE SEQUENCE</scope>
    <source>
        <strain evidence="9">CBS 532.94</strain>
    </source>
</reference>
<dbReference type="GO" id="GO:0046872">
    <property type="term" value="F:metal ion binding"/>
    <property type="evidence" value="ECO:0007669"/>
    <property type="project" value="UniProtKB-KW"/>
</dbReference>
<evidence type="ECO:0000256" key="1">
    <source>
        <dbReference type="ARBA" id="ARBA00000077"/>
    </source>
</evidence>
<name>A0AAN7CB35_9PEZI</name>
<proteinExistence type="inferred from homology"/>
<keyword evidence="7" id="KW-0378">Hydrolase</keyword>
<evidence type="ECO:0000313" key="9">
    <source>
        <dbReference type="EMBL" id="KAK4238779.1"/>
    </source>
</evidence>
<evidence type="ECO:0000256" key="6">
    <source>
        <dbReference type="ARBA" id="ARBA00022759"/>
    </source>
</evidence>
<accession>A0AAN7CB35</accession>
<evidence type="ECO:0000256" key="2">
    <source>
        <dbReference type="ARBA" id="ARBA00005300"/>
    </source>
</evidence>
<dbReference type="InterPro" id="IPR002156">
    <property type="entry name" value="RNaseH_domain"/>
</dbReference>
<dbReference type="Proteomes" id="UP001303760">
    <property type="component" value="Unassembled WGS sequence"/>
</dbReference>
<keyword evidence="4" id="KW-0540">Nuclease</keyword>
<dbReference type="InterPro" id="IPR050092">
    <property type="entry name" value="RNase_H"/>
</dbReference>
<dbReference type="InterPro" id="IPR012337">
    <property type="entry name" value="RNaseH-like_sf"/>
</dbReference>
<keyword evidence="5" id="KW-0479">Metal-binding</keyword>
<evidence type="ECO:0000256" key="5">
    <source>
        <dbReference type="ARBA" id="ARBA00022723"/>
    </source>
</evidence>
<protein>
    <recommendedName>
        <fullName evidence="3">ribonuclease H</fullName>
        <ecNumber evidence="3">3.1.26.4</ecNumber>
    </recommendedName>
</protein>
<dbReference type="GO" id="GO:0043137">
    <property type="term" value="P:DNA replication, removal of RNA primer"/>
    <property type="evidence" value="ECO:0007669"/>
    <property type="project" value="TreeGrafter"/>
</dbReference>
<feature type="domain" description="RNase H type-1" evidence="8">
    <location>
        <begin position="102"/>
        <end position="245"/>
    </location>
</feature>
<sequence>MDYDSGREDQPCRKVLKTQGNFSLVNTQPPLTAKLGEMKTILSRLPSSRWVPVIRPVPSLSDVRHACQAKRHMDRKSVNSVSPSRFIDRFCIRRSHVPHVSCLKTMFVYTDGSCYNQRKPGAQGGCTFVINRPDGQVYAATPHRAELRAVVGFLEFRAWMGKGWERIVIVTDSADIANCATLWLPKYARGGWWTRAGRPVADRDLWETLSAKLGEYAKGGCEIAFWVVPQRFNGMADAAAKAAAEEELDRRGILPHY</sequence>
<dbReference type="GO" id="GO:0004523">
    <property type="term" value="F:RNA-DNA hybrid ribonuclease activity"/>
    <property type="evidence" value="ECO:0007669"/>
    <property type="project" value="UniProtKB-EC"/>
</dbReference>
<dbReference type="SUPFAM" id="SSF53098">
    <property type="entry name" value="Ribonuclease H-like"/>
    <property type="match status" value="1"/>
</dbReference>
<dbReference type="EMBL" id="MU860083">
    <property type="protein sequence ID" value="KAK4238779.1"/>
    <property type="molecule type" value="Genomic_DNA"/>
</dbReference>
<dbReference type="PANTHER" id="PTHR10642">
    <property type="entry name" value="RIBONUCLEASE H1"/>
    <property type="match status" value="1"/>
</dbReference>
<organism evidence="9 10">
    <name type="scientific">Achaetomium macrosporum</name>
    <dbReference type="NCBI Taxonomy" id="79813"/>
    <lineage>
        <taxon>Eukaryota</taxon>
        <taxon>Fungi</taxon>
        <taxon>Dikarya</taxon>
        <taxon>Ascomycota</taxon>
        <taxon>Pezizomycotina</taxon>
        <taxon>Sordariomycetes</taxon>
        <taxon>Sordariomycetidae</taxon>
        <taxon>Sordariales</taxon>
        <taxon>Chaetomiaceae</taxon>
        <taxon>Achaetomium</taxon>
    </lineage>
</organism>
<keyword evidence="6" id="KW-0255">Endonuclease</keyword>
<dbReference type="InterPro" id="IPR036397">
    <property type="entry name" value="RNaseH_sf"/>
</dbReference>
<reference evidence="9" key="2">
    <citation type="submission" date="2023-05" db="EMBL/GenBank/DDBJ databases">
        <authorList>
            <consortium name="Lawrence Berkeley National Laboratory"/>
            <person name="Steindorff A."/>
            <person name="Hensen N."/>
            <person name="Bonometti L."/>
            <person name="Westerberg I."/>
            <person name="Brannstrom I.O."/>
            <person name="Guillou S."/>
            <person name="Cros-Aarteil S."/>
            <person name="Calhoun S."/>
            <person name="Haridas S."/>
            <person name="Kuo A."/>
            <person name="Mondo S."/>
            <person name="Pangilinan J."/>
            <person name="Riley R."/>
            <person name="Labutti K."/>
            <person name="Andreopoulos B."/>
            <person name="Lipzen A."/>
            <person name="Chen C."/>
            <person name="Yanf M."/>
            <person name="Daum C."/>
            <person name="Ng V."/>
            <person name="Clum A."/>
            <person name="Ohm R."/>
            <person name="Martin F."/>
            <person name="Silar P."/>
            <person name="Natvig D."/>
            <person name="Lalanne C."/>
            <person name="Gautier V."/>
            <person name="Ament-Velasquez S.L."/>
            <person name="Kruys A."/>
            <person name="Hutchinson M.I."/>
            <person name="Powell A.J."/>
            <person name="Barry K."/>
            <person name="Miller A.N."/>
            <person name="Grigoriev I.V."/>
            <person name="Debuchy R."/>
            <person name="Gladieux P."/>
            <person name="Thoren M.H."/>
            <person name="Johannesson H."/>
        </authorList>
    </citation>
    <scope>NUCLEOTIDE SEQUENCE</scope>
    <source>
        <strain evidence="9">CBS 532.94</strain>
    </source>
</reference>